<dbReference type="SUPFAM" id="SSF47413">
    <property type="entry name" value="lambda repressor-like DNA-binding domains"/>
    <property type="match status" value="1"/>
</dbReference>
<accession>A0ABD5F409</accession>
<name>A0ABD5F409_ENTAV</name>
<dbReference type="PROSITE" id="PS50943">
    <property type="entry name" value="HTH_CROC1"/>
    <property type="match status" value="1"/>
</dbReference>
<dbReference type="RefSeq" id="WP_311871649.1">
    <property type="nucleotide sequence ID" value="NZ_JARPWI010000058.1"/>
</dbReference>
<dbReference type="Gene3D" id="1.10.260.40">
    <property type="entry name" value="lambda repressor-like DNA-binding domains"/>
    <property type="match status" value="1"/>
</dbReference>
<evidence type="ECO:0000313" key="2">
    <source>
        <dbReference type="EMBL" id="MDT2512833.1"/>
    </source>
</evidence>
<evidence type="ECO:0000313" key="3">
    <source>
        <dbReference type="Proteomes" id="UP001264335"/>
    </source>
</evidence>
<dbReference type="InterPro" id="IPR001387">
    <property type="entry name" value="Cro/C1-type_HTH"/>
</dbReference>
<reference evidence="2 3" key="1">
    <citation type="submission" date="2023-03" db="EMBL/GenBank/DDBJ databases">
        <authorList>
            <person name="Shen W."/>
            <person name="Cai J."/>
        </authorList>
    </citation>
    <scope>NUCLEOTIDE SEQUENCE [LARGE SCALE GENOMIC DNA]</scope>
    <source>
        <strain evidence="2 3">Y2</strain>
    </source>
</reference>
<sequence length="123" mass="14265">MTLFERLKFLAKKQGKSINDVENDMGYSKNTLYRFKNTNPSAKKLQEIADYFQVSADYLLGRTDNPNLDREKMPKEIDVKDDTVIMTYGGKPVSDKDREIILAATRALVEQRAREEEERKNSK</sequence>
<feature type="domain" description="HTH cro/C1-type" evidence="1">
    <location>
        <begin position="7"/>
        <end position="59"/>
    </location>
</feature>
<organism evidence="2 3">
    <name type="scientific">Enterococcus avium</name>
    <name type="common">Streptococcus avium</name>
    <dbReference type="NCBI Taxonomy" id="33945"/>
    <lineage>
        <taxon>Bacteria</taxon>
        <taxon>Bacillati</taxon>
        <taxon>Bacillota</taxon>
        <taxon>Bacilli</taxon>
        <taxon>Lactobacillales</taxon>
        <taxon>Enterococcaceae</taxon>
        <taxon>Enterococcus</taxon>
    </lineage>
</organism>
<dbReference type="Pfam" id="PF01381">
    <property type="entry name" value="HTH_3"/>
    <property type="match status" value="1"/>
</dbReference>
<dbReference type="CDD" id="cd00093">
    <property type="entry name" value="HTH_XRE"/>
    <property type="match status" value="1"/>
</dbReference>
<dbReference type="EMBL" id="JARPWY010000002">
    <property type="protein sequence ID" value="MDT2512833.1"/>
    <property type="molecule type" value="Genomic_DNA"/>
</dbReference>
<dbReference type="SMART" id="SM00530">
    <property type="entry name" value="HTH_XRE"/>
    <property type="match status" value="1"/>
</dbReference>
<dbReference type="AlphaFoldDB" id="A0ABD5F409"/>
<protein>
    <submittedName>
        <fullName evidence="2">Helix-turn-helix transcriptional regulator</fullName>
    </submittedName>
</protein>
<dbReference type="Proteomes" id="UP001264335">
    <property type="component" value="Unassembled WGS sequence"/>
</dbReference>
<dbReference type="InterPro" id="IPR010982">
    <property type="entry name" value="Lambda_DNA-bd_dom_sf"/>
</dbReference>
<evidence type="ECO:0000259" key="1">
    <source>
        <dbReference type="PROSITE" id="PS50943"/>
    </source>
</evidence>
<gene>
    <name evidence="2" type="ORF">P7D79_01180</name>
</gene>
<comment type="caution">
    <text evidence="2">The sequence shown here is derived from an EMBL/GenBank/DDBJ whole genome shotgun (WGS) entry which is preliminary data.</text>
</comment>
<proteinExistence type="predicted"/>